<protein>
    <submittedName>
        <fullName evidence="5">Mandelate racemase/muconate lactonizing enzyme family protein</fullName>
    </submittedName>
</protein>
<dbReference type="PROSITE" id="PS00909">
    <property type="entry name" value="MR_MLE_2"/>
    <property type="match status" value="1"/>
</dbReference>
<organism evidence="5 6">
    <name type="scientific">Jiangella aurantiaca</name>
    <dbReference type="NCBI Taxonomy" id="2530373"/>
    <lineage>
        <taxon>Bacteria</taxon>
        <taxon>Bacillati</taxon>
        <taxon>Actinomycetota</taxon>
        <taxon>Actinomycetes</taxon>
        <taxon>Jiangellales</taxon>
        <taxon>Jiangellaceae</taxon>
        <taxon>Jiangella</taxon>
    </lineage>
</organism>
<accession>A0A4R5A3R3</accession>
<reference evidence="5 6" key="1">
    <citation type="submission" date="2019-02" db="EMBL/GenBank/DDBJ databases">
        <title>Draft genome sequences of novel Actinobacteria.</title>
        <authorList>
            <person name="Sahin N."/>
            <person name="Ay H."/>
            <person name="Saygin H."/>
        </authorList>
    </citation>
    <scope>NUCLEOTIDE SEQUENCE [LARGE SCALE GENOMIC DNA]</scope>
    <source>
        <strain evidence="5 6">8K307</strain>
    </source>
</reference>
<dbReference type="InterPro" id="IPR013341">
    <property type="entry name" value="Mandelate_racemase_N_dom"/>
</dbReference>
<dbReference type="InterPro" id="IPR029017">
    <property type="entry name" value="Enolase-like_N"/>
</dbReference>
<dbReference type="Pfam" id="PF02746">
    <property type="entry name" value="MR_MLE_N"/>
    <property type="match status" value="1"/>
</dbReference>
<keyword evidence="6" id="KW-1185">Reference proteome</keyword>
<dbReference type="InterPro" id="IPR036849">
    <property type="entry name" value="Enolase-like_C_sf"/>
</dbReference>
<dbReference type="InterPro" id="IPR018110">
    <property type="entry name" value="Mandel_Rmase/mucon_lact_enz_CS"/>
</dbReference>
<dbReference type="SFLD" id="SFLDS00001">
    <property type="entry name" value="Enolase"/>
    <property type="match status" value="1"/>
</dbReference>
<evidence type="ECO:0000313" key="5">
    <source>
        <dbReference type="EMBL" id="TDD66145.1"/>
    </source>
</evidence>
<dbReference type="AlphaFoldDB" id="A0A4R5A3R3"/>
<gene>
    <name evidence="5" type="ORF">E1262_23185</name>
</gene>
<dbReference type="Gene3D" id="3.20.20.120">
    <property type="entry name" value="Enolase-like C-terminal domain"/>
    <property type="match status" value="1"/>
</dbReference>
<dbReference type="Gene3D" id="3.30.390.10">
    <property type="entry name" value="Enolase-like, N-terminal domain"/>
    <property type="match status" value="1"/>
</dbReference>
<evidence type="ECO:0000256" key="3">
    <source>
        <dbReference type="ARBA" id="ARBA00022842"/>
    </source>
</evidence>
<sequence length="359" mass="38402">MAHGAAVSTVAGLSARVLRLPLRRPWGPDVPRVHVIEVVLTTSDGADGRGFSWTPTIGAGAVHALLTQDIAEWLVGRPAEPEVVWDGLWRHLHEAGSGGVTTIALAGVDLALWDLRGRRAGLGLTDLLGRRHDSAEVYGSGVNLHYSLDELVAQAERWVDTGHGAVKMKVGRPSLDEDVERVAAVREVLGPRRRLMVDANQRWDLPTARRAIAALAPYDLYWVEEPLLADATWAYAELRRATGVPIALGENAHTIHRFRDLLDAGACDVVQPNVVRVGGITPFLRIVALARSYGVSVAPHLLPELSGQLALTLPEPTIVEDVEDASFAALGCLAEPSGVVIADARLTAATAPGLGLRFA</sequence>
<name>A0A4R5A3R3_9ACTN</name>
<evidence type="ECO:0000256" key="2">
    <source>
        <dbReference type="ARBA" id="ARBA00022723"/>
    </source>
</evidence>
<evidence type="ECO:0000256" key="1">
    <source>
        <dbReference type="ARBA" id="ARBA00001946"/>
    </source>
</evidence>
<dbReference type="EMBL" id="SMLB01000043">
    <property type="protein sequence ID" value="TDD66145.1"/>
    <property type="molecule type" value="Genomic_DNA"/>
</dbReference>
<dbReference type="Proteomes" id="UP000295217">
    <property type="component" value="Unassembled WGS sequence"/>
</dbReference>
<dbReference type="Pfam" id="PF13378">
    <property type="entry name" value="MR_MLE_C"/>
    <property type="match status" value="1"/>
</dbReference>
<dbReference type="GO" id="GO:0016052">
    <property type="term" value="P:carbohydrate catabolic process"/>
    <property type="evidence" value="ECO:0007669"/>
    <property type="project" value="TreeGrafter"/>
</dbReference>
<dbReference type="GO" id="GO:0009063">
    <property type="term" value="P:amino acid catabolic process"/>
    <property type="evidence" value="ECO:0007669"/>
    <property type="project" value="InterPro"/>
</dbReference>
<dbReference type="InterPro" id="IPR029065">
    <property type="entry name" value="Enolase_C-like"/>
</dbReference>
<dbReference type="PANTHER" id="PTHR13794:SF58">
    <property type="entry name" value="MITOCHONDRIAL ENOLASE SUPERFAMILY MEMBER 1"/>
    <property type="match status" value="1"/>
</dbReference>
<evidence type="ECO:0000259" key="4">
    <source>
        <dbReference type="SMART" id="SM00922"/>
    </source>
</evidence>
<dbReference type="PANTHER" id="PTHR13794">
    <property type="entry name" value="ENOLASE SUPERFAMILY, MANDELATE RACEMASE"/>
    <property type="match status" value="1"/>
</dbReference>
<dbReference type="GO" id="GO:0000287">
    <property type="term" value="F:magnesium ion binding"/>
    <property type="evidence" value="ECO:0007669"/>
    <property type="project" value="TreeGrafter"/>
</dbReference>
<keyword evidence="2" id="KW-0479">Metal-binding</keyword>
<comment type="caution">
    <text evidence="5">The sequence shown here is derived from an EMBL/GenBank/DDBJ whole genome shotgun (WGS) entry which is preliminary data.</text>
</comment>
<dbReference type="InterPro" id="IPR046945">
    <property type="entry name" value="RHMD-like"/>
</dbReference>
<proteinExistence type="predicted"/>
<feature type="domain" description="Mandelate racemase/muconate lactonizing enzyme C-terminal" evidence="4">
    <location>
        <begin position="148"/>
        <end position="245"/>
    </location>
</feature>
<evidence type="ECO:0000313" key="6">
    <source>
        <dbReference type="Proteomes" id="UP000295217"/>
    </source>
</evidence>
<dbReference type="SUPFAM" id="SSF54826">
    <property type="entry name" value="Enolase N-terminal domain-like"/>
    <property type="match status" value="1"/>
</dbReference>
<dbReference type="SUPFAM" id="SSF51604">
    <property type="entry name" value="Enolase C-terminal domain-like"/>
    <property type="match status" value="1"/>
</dbReference>
<dbReference type="SMART" id="SM00922">
    <property type="entry name" value="MR_MLE"/>
    <property type="match status" value="1"/>
</dbReference>
<keyword evidence="3" id="KW-0460">Magnesium</keyword>
<dbReference type="CDD" id="cd03316">
    <property type="entry name" value="MR_like"/>
    <property type="match status" value="1"/>
</dbReference>
<comment type="cofactor">
    <cofactor evidence="1">
        <name>Mg(2+)</name>
        <dbReference type="ChEBI" id="CHEBI:18420"/>
    </cofactor>
</comment>
<dbReference type="GO" id="GO:0016836">
    <property type="term" value="F:hydro-lyase activity"/>
    <property type="evidence" value="ECO:0007669"/>
    <property type="project" value="TreeGrafter"/>
</dbReference>
<dbReference type="OrthoDB" id="9796450at2"/>
<dbReference type="InterPro" id="IPR013342">
    <property type="entry name" value="Mandelate_racemase_C"/>
</dbReference>